<evidence type="ECO:0000256" key="4">
    <source>
        <dbReference type="ARBA" id="ARBA00023315"/>
    </source>
</evidence>
<dbReference type="PROSITE" id="PS51186">
    <property type="entry name" value="GNAT"/>
    <property type="match status" value="1"/>
</dbReference>
<comment type="caution">
    <text evidence="6">The sequence shown here is derived from an EMBL/GenBank/DDBJ whole genome shotgun (WGS) entry which is preliminary data.</text>
</comment>
<dbReference type="Gene3D" id="3.40.630.30">
    <property type="match status" value="1"/>
</dbReference>
<organism evidence="6 7">
    <name type="scientific">Desulfovibrio legallii</name>
    <dbReference type="NCBI Taxonomy" id="571438"/>
    <lineage>
        <taxon>Bacteria</taxon>
        <taxon>Pseudomonadati</taxon>
        <taxon>Thermodesulfobacteriota</taxon>
        <taxon>Desulfovibrionia</taxon>
        <taxon>Desulfovibrionales</taxon>
        <taxon>Desulfovibrionaceae</taxon>
        <taxon>Desulfovibrio</taxon>
    </lineage>
</organism>
<evidence type="ECO:0000256" key="1">
    <source>
        <dbReference type="ARBA" id="ARBA00005395"/>
    </source>
</evidence>
<dbReference type="PANTHER" id="PTHR43420">
    <property type="entry name" value="ACETYLTRANSFERASE"/>
    <property type="match status" value="1"/>
</dbReference>
<dbReference type="RefSeq" id="WP_118230045.1">
    <property type="nucleotide sequence ID" value="NZ_DBFBQU010000300.1"/>
</dbReference>
<dbReference type="Proteomes" id="UP000292919">
    <property type="component" value="Unassembled WGS sequence"/>
</dbReference>
<dbReference type="InterPro" id="IPR006464">
    <property type="entry name" value="AcTrfase_RimI/Ard1"/>
</dbReference>
<protein>
    <submittedName>
        <fullName evidence="6">Ribosomal-protein-alanine N-acetyltransferase</fullName>
    </submittedName>
</protein>
<keyword evidence="3 6" id="KW-0808">Transferase</keyword>
<evidence type="ECO:0000313" key="6">
    <source>
        <dbReference type="EMBL" id="TBH81152.1"/>
    </source>
</evidence>
<dbReference type="NCBIfam" id="TIGR01575">
    <property type="entry name" value="rimI"/>
    <property type="match status" value="1"/>
</dbReference>
<dbReference type="InterPro" id="IPR000182">
    <property type="entry name" value="GNAT_dom"/>
</dbReference>
<dbReference type="PANTHER" id="PTHR43420:SF12">
    <property type="entry name" value="N-ACETYLTRANSFERASE DOMAIN-CONTAINING PROTEIN"/>
    <property type="match status" value="1"/>
</dbReference>
<dbReference type="InterPro" id="IPR016181">
    <property type="entry name" value="Acyl_CoA_acyltransferase"/>
</dbReference>
<dbReference type="InterPro" id="IPR050680">
    <property type="entry name" value="YpeA/RimI_acetyltransf"/>
</dbReference>
<keyword evidence="7" id="KW-1185">Reference proteome</keyword>
<dbReference type="GO" id="GO:0008080">
    <property type="term" value="F:N-acetyltransferase activity"/>
    <property type="evidence" value="ECO:0007669"/>
    <property type="project" value="InterPro"/>
</dbReference>
<proteinExistence type="inferred from homology"/>
<gene>
    <name evidence="6" type="primary">rimI</name>
    <name evidence="6" type="ORF">EB812_03440</name>
</gene>
<feature type="domain" description="N-acetyltransferase" evidence="5">
    <location>
        <begin position="11"/>
        <end position="156"/>
    </location>
</feature>
<dbReference type="Pfam" id="PF00583">
    <property type="entry name" value="Acetyltransf_1"/>
    <property type="match status" value="1"/>
</dbReference>
<name>A0A6H3FD63_9BACT</name>
<dbReference type="SUPFAM" id="SSF55729">
    <property type="entry name" value="Acyl-CoA N-acyltransferases (Nat)"/>
    <property type="match status" value="1"/>
</dbReference>
<comment type="similarity">
    <text evidence="1">Belongs to the acetyltransferase family. RimI subfamily.</text>
</comment>
<keyword evidence="2" id="KW-0963">Cytoplasm</keyword>
<sequence>MLTRPAGDIGPVLKCLNADHATALATLERRCFSLPWSEEQCRAAFAQRAFAALGLWTGRTLCGYISVYHTADELEILNLAVSPDLRRRGLGRRLLRTALRLAAKGGIMKVLLEVRAGNAPAVSLYESCGFQRVGLRKGYYVDTGEDAHVYALSLLPAALQPKRTA</sequence>
<accession>A0A6H3FD63</accession>
<evidence type="ECO:0000259" key="5">
    <source>
        <dbReference type="PROSITE" id="PS51186"/>
    </source>
</evidence>
<evidence type="ECO:0000313" key="7">
    <source>
        <dbReference type="Proteomes" id="UP000292919"/>
    </source>
</evidence>
<dbReference type="AlphaFoldDB" id="A0A6H3FD63"/>
<evidence type="ECO:0000256" key="2">
    <source>
        <dbReference type="ARBA" id="ARBA00022490"/>
    </source>
</evidence>
<evidence type="ECO:0000256" key="3">
    <source>
        <dbReference type="ARBA" id="ARBA00022679"/>
    </source>
</evidence>
<reference evidence="6 7" key="1">
    <citation type="submission" date="2018-12" db="EMBL/GenBank/DDBJ databases">
        <title>First genome draft of Desulfovibrio legallis sp. nov.</title>
        <authorList>
            <person name="Ben Dhia O."/>
            <person name="Najjari A."/>
            <person name="Ferjani R."/>
            <person name="Fhoula I."/>
            <person name="Fardeau M.-L."/>
            <person name="Boudabbous A."/>
            <person name="Ouzari H.I."/>
        </authorList>
    </citation>
    <scope>NUCLEOTIDE SEQUENCE [LARGE SCALE GENOMIC DNA]</scope>
    <source>
        <strain evidence="6 7">H1T</strain>
    </source>
</reference>
<dbReference type="EMBL" id="SIXC01000003">
    <property type="protein sequence ID" value="TBH81152.1"/>
    <property type="molecule type" value="Genomic_DNA"/>
</dbReference>
<keyword evidence="4" id="KW-0012">Acyltransferase</keyword>